<evidence type="ECO:0000313" key="2">
    <source>
        <dbReference type="EMBL" id="GAA0158216.1"/>
    </source>
</evidence>
<protein>
    <submittedName>
        <fullName evidence="2">Uncharacterized protein</fullName>
    </submittedName>
</protein>
<accession>A0AAV3Q492</accession>
<dbReference type="EMBL" id="BAABME010019744">
    <property type="protein sequence ID" value="GAA0158216.1"/>
    <property type="molecule type" value="Genomic_DNA"/>
</dbReference>
<feature type="compositionally biased region" description="Polar residues" evidence="1">
    <location>
        <begin position="66"/>
        <end position="75"/>
    </location>
</feature>
<dbReference type="Proteomes" id="UP001454036">
    <property type="component" value="Unassembled WGS sequence"/>
</dbReference>
<reference evidence="2 3" key="1">
    <citation type="submission" date="2024-01" db="EMBL/GenBank/DDBJ databases">
        <title>The complete chloroplast genome sequence of Lithospermum erythrorhizon: insights into the phylogenetic relationship among Boraginaceae species and the maternal lineages of purple gromwells.</title>
        <authorList>
            <person name="Okada T."/>
            <person name="Watanabe K."/>
        </authorList>
    </citation>
    <scope>NUCLEOTIDE SEQUENCE [LARGE SCALE GENOMIC DNA]</scope>
</reference>
<feature type="region of interest" description="Disordered" evidence="1">
    <location>
        <begin position="1"/>
        <end position="75"/>
    </location>
</feature>
<evidence type="ECO:0000313" key="3">
    <source>
        <dbReference type="Proteomes" id="UP001454036"/>
    </source>
</evidence>
<sequence>MEETPEDFVGSLLRDSPEAPSTTTSPGLDDSQAALDVMPLLSRMGPPPNVPSIQSSKLVVPKPSKGKSSNESSTLEEVKAKIIPGLITNYQLRQIRNQYGIPTK</sequence>
<organism evidence="2 3">
    <name type="scientific">Lithospermum erythrorhizon</name>
    <name type="common">Purple gromwell</name>
    <name type="synonym">Lithospermum officinale var. erythrorhizon</name>
    <dbReference type="NCBI Taxonomy" id="34254"/>
    <lineage>
        <taxon>Eukaryota</taxon>
        <taxon>Viridiplantae</taxon>
        <taxon>Streptophyta</taxon>
        <taxon>Embryophyta</taxon>
        <taxon>Tracheophyta</taxon>
        <taxon>Spermatophyta</taxon>
        <taxon>Magnoliopsida</taxon>
        <taxon>eudicotyledons</taxon>
        <taxon>Gunneridae</taxon>
        <taxon>Pentapetalae</taxon>
        <taxon>asterids</taxon>
        <taxon>lamiids</taxon>
        <taxon>Boraginales</taxon>
        <taxon>Boraginaceae</taxon>
        <taxon>Boraginoideae</taxon>
        <taxon>Lithospermeae</taxon>
        <taxon>Lithospermum</taxon>
    </lineage>
</organism>
<evidence type="ECO:0000256" key="1">
    <source>
        <dbReference type="SAM" id="MobiDB-lite"/>
    </source>
</evidence>
<proteinExistence type="predicted"/>
<comment type="caution">
    <text evidence="2">The sequence shown here is derived from an EMBL/GenBank/DDBJ whole genome shotgun (WGS) entry which is preliminary data.</text>
</comment>
<dbReference type="AlphaFoldDB" id="A0AAV3Q492"/>
<name>A0AAV3Q492_LITER</name>
<gene>
    <name evidence="2" type="ORF">LIER_38604</name>
</gene>
<keyword evidence="3" id="KW-1185">Reference proteome</keyword>